<organism evidence="2 3">
    <name type="scientific">Daphnia pulex</name>
    <name type="common">Water flea</name>
    <dbReference type="NCBI Taxonomy" id="6669"/>
    <lineage>
        <taxon>Eukaryota</taxon>
        <taxon>Metazoa</taxon>
        <taxon>Ecdysozoa</taxon>
        <taxon>Arthropoda</taxon>
        <taxon>Crustacea</taxon>
        <taxon>Branchiopoda</taxon>
        <taxon>Diplostraca</taxon>
        <taxon>Cladocera</taxon>
        <taxon>Anomopoda</taxon>
        <taxon>Daphniidae</taxon>
        <taxon>Daphnia</taxon>
    </lineage>
</organism>
<dbReference type="InParanoid" id="E9H3Q0"/>
<evidence type="ECO:0000313" key="2">
    <source>
        <dbReference type="EMBL" id="EFX73549.1"/>
    </source>
</evidence>
<feature type="signal peptide" evidence="1">
    <location>
        <begin position="1"/>
        <end position="16"/>
    </location>
</feature>
<keyword evidence="1" id="KW-0732">Signal</keyword>
<dbReference type="AlphaFoldDB" id="E9H3Q0"/>
<sequence>MKLIVILVAMMTVCLAVTTKRTTLKSTARITTLKPATSKPKLTTATTRKLNVSTTTKPTTVIPVFSLCRDANSSAATGKIQLNQTAQTNSSSSCVFDIVAPPGRQIQISCSVVSFNHYTSKMTFIGLPESVLPQPVPNRTYSGKHFFAVFGICRIGRSLFSVCRHGQTSSANGTIQPIAVCLDGLATAAAGTITPTGDDIIRPWGRCTFVIEAPPDQKIEFTCTAINLTSFTSQLQAPLDQQIQVSCSALDLNSSSSFLAFVVTLRQLRPMIFVAICAAALPGSPAVQVDSEVQGEQGIAHFRLKDSIFA</sequence>
<dbReference type="KEGG" id="dpx:DAPPUDRAFT_252889"/>
<keyword evidence="3" id="KW-1185">Reference proteome</keyword>
<dbReference type="PhylomeDB" id="E9H3Q0"/>
<gene>
    <name evidence="2" type="ORF">DAPPUDRAFT_252889</name>
</gene>
<name>E9H3Q0_DAPPU</name>
<protein>
    <recommendedName>
        <fullName evidence="4">CUB domain-containing protein</fullName>
    </recommendedName>
</protein>
<dbReference type="Proteomes" id="UP000000305">
    <property type="component" value="Unassembled WGS sequence"/>
</dbReference>
<evidence type="ECO:0000256" key="1">
    <source>
        <dbReference type="SAM" id="SignalP"/>
    </source>
</evidence>
<feature type="chain" id="PRO_5003241482" description="CUB domain-containing protein" evidence="1">
    <location>
        <begin position="17"/>
        <end position="310"/>
    </location>
</feature>
<dbReference type="HOGENOM" id="CLU_897929_0_0_1"/>
<proteinExistence type="predicted"/>
<evidence type="ECO:0008006" key="4">
    <source>
        <dbReference type="Google" id="ProtNLM"/>
    </source>
</evidence>
<dbReference type="EMBL" id="GL732589">
    <property type="protein sequence ID" value="EFX73549.1"/>
    <property type="molecule type" value="Genomic_DNA"/>
</dbReference>
<reference evidence="2 3" key="1">
    <citation type="journal article" date="2011" name="Science">
        <title>The ecoresponsive genome of Daphnia pulex.</title>
        <authorList>
            <person name="Colbourne J.K."/>
            <person name="Pfrender M.E."/>
            <person name="Gilbert D."/>
            <person name="Thomas W.K."/>
            <person name="Tucker A."/>
            <person name="Oakley T.H."/>
            <person name="Tokishita S."/>
            <person name="Aerts A."/>
            <person name="Arnold G.J."/>
            <person name="Basu M.K."/>
            <person name="Bauer D.J."/>
            <person name="Caceres C.E."/>
            <person name="Carmel L."/>
            <person name="Casola C."/>
            <person name="Choi J.H."/>
            <person name="Detter J.C."/>
            <person name="Dong Q."/>
            <person name="Dusheyko S."/>
            <person name="Eads B.D."/>
            <person name="Frohlich T."/>
            <person name="Geiler-Samerotte K.A."/>
            <person name="Gerlach D."/>
            <person name="Hatcher P."/>
            <person name="Jogdeo S."/>
            <person name="Krijgsveld J."/>
            <person name="Kriventseva E.V."/>
            <person name="Kultz D."/>
            <person name="Laforsch C."/>
            <person name="Lindquist E."/>
            <person name="Lopez J."/>
            <person name="Manak J.R."/>
            <person name="Muller J."/>
            <person name="Pangilinan J."/>
            <person name="Patwardhan R.P."/>
            <person name="Pitluck S."/>
            <person name="Pritham E.J."/>
            <person name="Rechtsteiner A."/>
            <person name="Rho M."/>
            <person name="Rogozin I.B."/>
            <person name="Sakarya O."/>
            <person name="Salamov A."/>
            <person name="Schaack S."/>
            <person name="Shapiro H."/>
            <person name="Shiga Y."/>
            <person name="Skalitzky C."/>
            <person name="Smith Z."/>
            <person name="Souvorov A."/>
            <person name="Sung W."/>
            <person name="Tang Z."/>
            <person name="Tsuchiya D."/>
            <person name="Tu H."/>
            <person name="Vos H."/>
            <person name="Wang M."/>
            <person name="Wolf Y.I."/>
            <person name="Yamagata H."/>
            <person name="Yamada T."/>
            <person name="Ye Y."/>
            <person name="Shaw J.R."/>
            <person name="Andrews J."/>
            <person name="Crease T.J."/>
            <person name="Tang H."/>
            <person name="Lucas S.M."/>
            <person name="Robertson H.M."/>
            <person name="Bork P."/>
            <person name="Koonin E.V."/>
            <person name="Zdobnov E.M."/>
            <person name="Grigoriev I.V."/>
            <person name="Lynch M."/>
            <person name="Boore J.L."/>
        </authorList>
    </citation>
    <scope>NUCLEOTIDE SEQUENCE [LARGE SCALE GENOMIC DNA]</scope>
</reference>
<evidence type="ECO:0000313" key="3">
    <source>
        <dbReference type="Proteomes" id="UP000000305"/>
    </source>
</evidence>
<accession>E9H3Q0</accession>